<dbReference type="InterPro" id="IPR028994">
    <property type="entry name" value="Integrin_alpha_N"/>
</dbReference>
<name>A0ABS4KKK1_9FIRM</name>
<proteinExistence type="predicted"/>
<dbReference type="PROSITE" id="PS51257">
    <property type="entry name" value="PROKAR_LIPOPROTEIN"/>
    <property type="match status" value="1"/>
</dbReference>
<gene>
    <name evidence="1" type="ORF">J2Z35_002116</name>
</gene>
<comment type="caution">
    <text evidence="1">The sequence shown here is derived from an EMBL/GenBank/DDBJ whole genome shotgun (WGS) entry which is preliminary data.</text>
</comment>
<evidence type="ECO:0000313" key="1">
    <source>
        <dbReference type="EMBL" id="MBP2028315.1"/>
    </source>
</evidence>
<sequence>MKNFLKTVLLVTFLGTVLSGCTRVATPEELLHPPELNLEKKGMKDAMEKFLPANATFTVLPALDEIEKEDAFTKRDLDGSGTEELIAFYRDKSTKLIGIMVLREKNGVWSSIADIKLKSFEILQYSIKDLDGDGKREIIIGTQGDEQFSYGKKLTILGFNGDSIEPIVEMPYLAGDVYDINGDGFYEVVVTYQDTTTLENRLRVMNYKDEKMNRMAETGLYPGTEPYSIKISGIYDDKKAIFVDSFIGGQEGKTEVFFYTDKSLKDSVEVLGLSLPKKVFPVQSKDMDSNGIMEIGFPFLPPDGKNMYEPSKPWVKSYYNITNEGTLKLSKQIYEDYRMGFLFEIPESFTSRYTLEKDDEERVLRVNFIDSQNNPHLLSEIRIMNKSEWEQTEQVLQVISESSEEITGGRVEDFSEDLNEEDKALYLRMRSDILNLSNVTKPIGL</sequence>
<accession>A0ABS4KKK1</accession>
<evidence type="ECO:0000313" key="2">
    <source>
        <dbReference type="Proteomes" id="UP001314903"/>
    </source>
</evidence>
<evidence type="ECO:0008006" key="3">
    <source>
        <dbReference type="Google" id="ProtNLM"/>
    </source>
</evidence>
<dbReference type="EMBL" id="JAGGLI010000025">
    <property type="protein sequence ID" value="MBP2028315.1"/>
    <property type="molecule type" value="Genomic_DNA"/>
</dbReference>
<keyword evidence="2" id="KW-1185">Reference proteome</keyword>
<dbReference type="SUPFAM" id="SSF69318">
    <property type="entry name" value="Integrin alpha N-terminal domain"/>
    <property type="match status" value="1"/>
</dbReference>
<dbReference type="RefSeq" id="WP_209661365.1">
    <property type="nucleotide sequence ID" value="NZ_JAGGLI010000025.1"/>
</dbReference>
<protein>
    <recommendedName>
        <fullName evidence="3">VCBS repeat-containing protein</fullName>
    </recommendedName>
</protein>
<reference evidence="1 2" key="1">
    <citation type="submission" date="2021-03" db="EMBL/GenBank/DDBJ databases">
        <title>Genomic Encyclopedia of Type Strains, Phase IV (KMG-IV): sequencing the most valuable type-strain genomes for metagenomic binning, comparative biology and taxonomic classification.</title>
        <authorList>
            <person name="Goeker M."/>
        </authorList>
    </citation>
    <scope>NUCLEOTIDE SEQUENCE [LARGE SCALE GENOMIC DNA]</scope>
    <source>
        <strain evidence="1 2">DSM 27512</strain>
    </source>
</reference>
<dbReference type="Proteomes" id="UP001314903">
    <property type="component" value="Unassembled WGS sequence"/>
</dbReference>
<organism evidence="1 2">
    <name type="scientific">Acetoanaerobium pronyense</name>
    <dbReference type="NCBI Taxonomy" id="1482736"/>
    <lineage>
        <taxon>Bacteria</taxon>
        <taxon>Bacillati</taxon>
        <taxon>Bacillota</taxon>
        <taxon>Clostridia</taxon>
        <taxon>Peptostreptococcales</taxon>
        <taxon>Filifactoraceae</taxon>
        <taxon>Acetoanaerobium</taxon>
    </lineage>
</organism>